<dbReference type="EMBL" id="BAAADM010000030">
    <property type="protein sequence ID" value="GAA0436474.1"/>
    <property type="molecule type" value="Genomic_DNA"/>
</dbReference>
<comment type="caution">
    <text evidence="2">The sequence shown here is derived from an EMBL/GenBank/DDBJ whole genome shotgun (WGS) entry which is preliminary data.</text>
</comment>
<name>A0ABP3J0U1_9BACI</name>
<keyword evidence="1" id="KW-0812">Transmembrane</keyword>
<feature type="transmembrane region" description="Helical" evidence="1">
    <location>
        <begin position="20"/>
        <end position="44"/>
    </location>
</feature>
<accession>A0ABP3J0U1</accession>
<keyword evidence="3" id="KW-1185">Reference proteome</keyword>
<evidence type="ECO:0000256" key="1">
    <source>
        <dbReference type="SAM" id="Phobius"/>
    </source>
</evidence>
<keyword evidence="1" id="KW-0472">Membrane</keyword>
<dbReference type="Proteomes" id="UP001501459">
    <property type="component" value="Unassembled WGS sequence"/>
</dbReference>
<proteinExistence type="predicted"/>
<gene>
    <name evidence="2" type="ORF">GCM10008983_11460</name>
</gene>
<sequence length="58" mass="6530">MHTVRLPKLDISEVWVETNKVIPLTLFTHLLAKGICAAVAMVSLQIKTRQKAHFKGDM</sequence>
<keyword evidence="1" id="KW-1133">Transmembrane helix</keyword>
<organism evidence="2 3">
    <name type="scientific">Lentibacillus halophilus</name>
    <dbReference type="NCBI Taxonomy" id="295065"/>
    <lineage>
        <taxon>Bacteria</taxon>
        <taxon>Bacillati</taxon>
        <taxon>Bacillota</taxon>
        <taxon>Bacilli</taxon>
        <taxon>Bacillales</taxon>
        <taxon>Bacillaceae</taxon>
        <taxon>Lentibacillus</taxon>
    </lineage>
</organism>
<evidence type="ECO:0000313" key="3">
    <source>
        <dbReference type="Proteomes" id="UP001501459"/>
    </source>
</evidence>
<reference evidence="3" key="1">
    <citation type="journal article" date="2019" name="Int. J. Syst. Evol. Microbiol.">
        <title>The Global Catalogue of Microorganisms (GCM) 10K type strain sequencing project: providing services to taxonomists for standard genome sequencing and annotation.</title>
        <authorList>
            <consortium name="The Broad Institute Genomics Platform"/>
            <consortium name="The Broad Institute Genome Sequencing Center for Infectious Disease"/>
            <person name="Wu L."/>
            <person name="Ma J."/>
        </authorList>
    </citation>
    <scope>NUCLEOTIDE SEQUENCE [LARGE SCALE GENOMIC DNA]</scope>
    <source>
        <strain evidence="3">JCM 12149</strain>
    </source>
</reference>
<evidence type="ECO:0000313" key="2">
    <source>
        <dbReference type="EMBL" id="GAA0436474.1"/>
    </source>
</evidence>
<protein>
    <submittedName>
        <fullName evidence="2">Uncharacterized protein</fullName>
    </submittedName>
</protein>